<dbReference type="Pfam" id="PF07589">
    <property type="entry name" value="PEP-CTERM"/>
    <property type="match status" value="1"/>
</dbReference>
<dbReference type="Proteomes" id="UP000769766">
    <property type="component" value="Unassembled WGS sequence"/>
</dbReference>
<evidence type="ECO:0000313" key="4">
    <source>
        <dbReference type="Proteomes" id="UP000769766"/>
    </source>
</evidence>
<sequence>MGGGIFAVFHGSVTVTPEPGTILLIGSGLAGLMWGRKRSGRRVRSRRP</sequence>
<feature type="transmembrane region" description="Helical" evidence="1">
    <location>
        <begin position="20"/>
        <end position="36"/>
    </location>
</feature>
<feature type="domain" description="Ice-binding protein C-terminal" evidence="2">
    <location>
        <begin position="16"/>
        <end position="37"/>
    </location>
</feature>
<accession>A0A932CNG5</accession>
<protein>
    <submittedName>
        <fullName evidence="3">PEP-CTERM sorting domain-containing protein</fullName>
    </submittedName>
</protein>
<dbReference type="AlphaFoldDB" id="A0A932CNG5"/>
<dbReference type="EMBL" id="JACPRF010000175">
    <property type="protein sequence ID" value="MBI2876354.1"/>
    <property type="molecule type" value="Genomic_DNA"/>
</dbReference>
<evidence type="ECO:0000259" key="2">
    <source>
        <dbReference type="Pfam" id="PF07589"/>
    </source>
</evidence>
<gene>
    <name evidence="3" type="ORF">HYY20_05685</name>
</gene>
<reference evidence="3" key="1">
    <citation type="submission" date="2020-07" db="EMBL/GenBank/DDBJ databases">
        <title>Huge and variable diversity of episymbiotic CPR bacteria and DPANN archaea in groundwater ecosystems.</title>
        <authorList>
            <person name="He C.Y."/>
            <person name="Keren R."/>
            <person name="Whittaker M."/>
            <person name="Farag I.F."/>
            <person name="Doudna J."/>
            <person name="Cate J.H.D."/>
            <person name="Banfield J.F."/>
        </authorList>
    </citation>
    <scope>NUCLEOTIDE SEQUENCE</scope>
    <source>
        <strain evidence="3">NC_groundwater_672_Ag_B-0.1um_62_36</strain>
    </source>
</reference>
<keyword evidence="1" id="KW-0812">Transmembrane</keyword>
<name>A0A932CNG5_UNCTE</name>
<organism evidence="3 4">
    <name type="scientific">Tectimicrobiota bacterium</name>
    <dbReference type="NCBI Taxonomy" id="2528274"/>
    <lineage>
        <taxon>Bacteria</taxon>
        <taxon>Pseudomonadati</taxon>
        <taxon>Nitrospinota/Tectimicrobiota group</taxon>
        <taxon>Candidatus Tectimicrobiota</taxon>
    </lineage>
</organism>
<proteinExistence type="predicted"/>
<evidence type="ECO:0000256" key="1">
    <source>
        <dbReference type="SAM" id="Phobius"/>
    </source>
</evidence>
<dbReference type="NCBIfam" id="TIGR02595">
    <property type="entry name" value="PEP_CTERM"/>
    <property type="match status" value="1"/>
</dbReference>
<dbReference type="InterPro" id="IPR013424">
    <property type="entry name" value="Ice-binding_C"/>
</dbReference>
<evidence type="ECO:0000313" key="3">
    <source>
        <dbReference type="EMBL" id="MBI2876354.1"/>
    </source>
</evidence>
<keyword evidence="1" id="KW-0472">Membrane</keyword>
<keyword evidence="1" id="KW-1133">Transmembrane helix</keyword>
<comment type="caution">
    <text evidence="3">The sequence shown here is derived from an EMBL/GenBank/DDBJ whole genome shotgun (WGS) entry which is preliminary data.</text>
</comment>